<dbReference type="GO" id="GO:0008999">
    <property type="term" value="F:protein-N-terminal-alanine acetyltransferase activity"/>
    <property type="evidence" value="ECO:0007669"/>
    <property type="project" value="UniProtKB-EC"/>
</dbReference>
<dbReference type="SUPFAM" id="SSF55729">
    <property type="entry name" value="Acyl-CoA N-acyltransferases (Nat)"/>
    <property type="match status" value="1"/>
</dbReference>
<keyword evidence="1 4" id="KW-0808">Transferase</keyword>
<dbReference type="Gene3D" id="3.40.630.30">
    <property type="match status" value="1"/>
</dbReference>
<dbReference type="InterPro" id="IPR000182">
    <property type="entry name" value="GNAT_dom"/>
</dbReference>
<evidence type="ECO:0000256" key="2">
    <source>
        <dbReference type="ARBA" id="ARBA00023315"/>
    </source>
</evidence>
<accession>A0A497F7X9</accession>
<dbReference type="InterPro" id="IPR045047">
    <property type="entry name" value="Ard1-like"/>
</dbReference>
<dbReference type="InterPro" id="IPR016181">
    <property type="entry name" value="Acyl_CoA_acyltransferase"/>
</dbReference>
<dbReference type="InterPro" id="IPR006464">
    <property type="entry name" value="AcTrfase_RimI/Ard1"/>
</dbReference>
<dbReference type="PANTHER" id="PTHR23091">
    <property type="entry name" value="N-TERMINAL ACETYLTRANSFERASE"/>
    <property type="match status" value="1"/>
</dbReference>
<evidence type="ECO:0000313" key="5">
    <source>
        <dbReference type="Proteomes" id="UP000269499"/>
    </source>
</evidence>
<dbReference type="Pfam" id="PF00583">
    <property type="entry name" value="Acetyltransf_1"/>
    <property type="match status" value="1"/>
</dbReference>
<dbReference type="NCBIfam" id="TIGR01575">
    <property type="entry name" value="rimI"/>
    <property type="match status" value="1"/>
</dbReference>
<evidence type="ECO:0000259" key="3">
    <source>
        <dbReference type="PROSITE" id="PS51186"/>
    </source>
</evidence>
<dbReference type="EC" id="2.3.1.267" evidence="4"/>
<dbReference type="PANTHER" id="PTHR23091:SF4">
    <property type="entry name" value="N-TERMINAL AMINO-ACID N(ALPHA)-ACETYLTRANSFERASE NATA"/>
    <property type="match status" value="1"/>
</dbReference>
<sequence>MQMLNSNLREKICIRPAREEDINEIFNIEVQSFKDPYPKSLLRMLLQMSRETFLIAESDDKIIGYVILLIRRKYLGHILSLAVAPPYRRKGVATALLTSIEAKARKLGVKVLRLEVRVSNKIAINLYLKLGFKKAYQIPRYYRDNEDALVMFKILTEKNKFDCENN</sequence>
<reference evidence="4 5" key="1">
    <citation type="submission" date="2018-06" db="EMBL/GenBank/DDBJ databases">
        <title>Extensive metabolic versatility and redundancy in microbially diverse, dynamic hydrothermal sediments.</title>
        <authorList>
            <person name="Dombrowski N."/>
            <person name="Teske A."/>
            <person name="Baker B.J."/>
        </authorList>
    </citation>
    <scope>NUCLEOTIDE SEQUENCE [LARGE SCALE GENOMIC DNA]</scope>
    <source>
        <strain evidence="4">B20_G2</strain>
    </source>
</reference>
<dbReference type="GO" id="GO:0031415">
    <property type="term" value="C:NatA complex"/>
    <property type="evidence" value="ECO:0007669"/>
    <property type="project" value="InterPro"/>
</dbReference>
<protein>
    <submittedName>
        <fullName evidence="4">Ribosomal-protein-alanine N-acetyltransferase</fullName>
        <ecNumber evidence="4">2.3.1.267</ecNumber>
    </submittedName>
</protein>
<proteinExistence type="predicted"/>
<dbReference type="CDD" id="cd04301">
    <property type="entry name" value="NAT_SF"/>
    <property type="match status" value="1"/>
</dbReference>
<dbReference type="Proteomes" id="UP000269499">
    <property type="component" value="Unassembled WGS sequence"/>
</dbReference>
<gene>
    <name evidence="4" type="primary">rimI</name>
    <name evidence="4" type="ORF">DRJ26_00580</name>
</gene>
<name>A0A497F7X9_9CREN</name>
<dbReference type="AlphaFoldDB" id="A0A497F7X9"/>
<organism evidence="4 5">
    <name type="scientific">Thermoproteota archaeon</name>
    <dbReference type="NCBI Taxonomy" id="2056631"/>
    <lineage>
        <taxon>Archaea</taxon>
        <taxon>Thermoproteota</taxon>
    </lineage>
</organism>
<evidence type="ECO:0000313" key="4">
    <source>
        <dbReference type="EMBL" id="RLE55705.1"/>
    </source>
</evidence>
<comment type="caution">
    <text evidence="4">The sequence shown here is derived from an EMBL/GenBank/DDBJ whole genome shotgun (WGS) entry which is preliminary data.</text>
</comment>
<dbReference type="EMBL" id="QMRA01000004">
    <property type="protein sequence ID" value="RLE55705.1"/>
    <property type="molecule type" value="Genomic_DNA"/>
</dbReference>
<keyword evidence="2 4" id="KW-0012">Acyltransferase</keyword>
<feature type="domain" description="N-acetyltransferase" evidence="3">
    <location>
        <begin position="12"/>
        <end position="156"/>
    </location>
</feature>
<dbReference type="PROSITE" id="PS51186">
    <property type="entry name" value="GNAT"/>
    <property type="match status" value="1"/>
</dbReference>
<evidence type="ECO:0000256" key="1">
    <source>
        <dbReference type="ARBA" id="ARBA00022679"/>
    </source>
</evidence>